<proteinExistence type="predicted"/>
<reference evidence="1" key="1">
    <citation type="submission" date="2020-05" db="EMBL/GenBank/DDBJ databases">
        <title>Large-scale comparative analyses of tick genomes elucidate their genetic diversity and vector capacities.</title>
        <authorList>
            <person name="Jia N."/>
            <person name="Wang J."/>
            <person name="Shi W."/>
            <person name="Du L."/>
            <person name="Sun Y."/>
            <person name="Zhan W."/>
            <person name="Jiang J."/>
            <person name="Wang Q."/>
            <person name="Zhang B."/>
            <person name="Ji P."/>
            <person name="Sakyi L.B."/>
            <person name="Cui X."/>
            <person name="Yuan T."/>
            <person name="Jiang B."/>
            <person name="Yang W."/>
            <person name="Lam T.T.-Y."/>
            <person name="Chang Q."/>
            <person name="Ding S."/>
            <person name="Wang X."/>
            <person name="Zhu J."/>
            <person name="Ruan X."/>
            <person name="Zhao L."/>
            <person name="Wei J."/>
            <person name="Que T."/>
            <person name="Du C."/>
            <person name="Cheng J."/>
            <person name="Dai P."/>
            <person name="Han X."/>
            <person name="Huang E."/>
            <person name="Gao Y."/>
            <person name="Liu J."/>
            <person name="Shao H."/>
            <person name="Ye R."/>
            <person name="Li L."/>
            <person name="Wei W."/>
            <person name="Wang X."/>
            <person name="Wang C."/>
            <person name="Yang T."/>
            <person name="Huo Q."/>
            <person name="Li W."/>
            <person name="Guo W."/>
            <person name="Chen H."/>
            <person name="Zhou L."/>
            <person name="Ni X."/>
            <person name="Tian J."/>
            <person name="Zhou Y."/>
            <person name="Sheng Y."/>
            <person name="Liu T."/>
            <person name="Pan Y."/>
            <person name="Xia L."/>
            <person name="Li J."/>
            <person name="Zhao F."/>
            <person name="Cao W."/>
        </authorList>
    </citation>
    <scope>NUCLEOTIDE SEQUENCE</scope>
    <source>
        <strain evidence="1">Dsil-2018</strain>
    </source>
</reference>
<sequence length="595" mass="67499">MAYSPSDSSGRRTSSISPVISNFVLSPEEARRPSRQPVDATSPKNLSKRTSPLIHHYRLATAESPIRLRRCASVRKYGNRVPRTVSFHAPVRLRTATESDVKISTVTPPTPVDRSAEYRVFLVSVTAVTLTITVLQPLVLFHFLVQCQEPRCYKPAIAIRESIEPSIAPCHDFYKYACSGADSYHYAKARDSLSISVLHSISATPTTSGQSSVEKAAILLRNCMKLTVNRQFFHLPESDTLNTQVKMSTQYPLTEFWFALSKVLGKKFQSLQNVRTTCLVVDGEYAEFLSQNVFTSLDPIKISAYVGLYIVWFLSRLASYSLAYTTTVANYTDSLKDLWPRCFSDVRQLMPFAAERLYLKKHLERSDIEHVEDMVQRISHSARNFVTSLHNASQASETRMVTKIAALRVIPYTFTTTDDVVELDRLYSHVPDQKDANYLDNYLHLTRITAQHMVSLLLDTSANTTRFFVPPFRMELPNMVSVYNTVQLGPDTVVPPIDKSFSLNYAVIGNSVVEQVSHLLLRGPEIFNETGYYDRVWSSGHINALRRRYQCLRRLHVEQRWNTGDIPRRVLEAAVTAEILFNAYKVSKASPGWRC</sequence>
<protein>
    <submittedName>
        <fullName evidence="1">Uncharacterized protein</fullName>
    </submittedName>
</protein>
<organism evidence="1 2">
    <name type="scientific">Dermacentor silvarum</name>
    <name type="common">Tick</name>
    <dbReference type="NCBI Taxonomy" id="543639"/>
    <lineage>
        <taxon>Eukaryota</taxon>
        <taxon>Metazoa</taxon>
        <taxon>Ecdysozoa</taxon>
        <taxon>Arthropoda</taxon>
        <taxon>Chelicerata</taxon>
        <taxon>Arachnida</taxon>
        <taxon>Acari</taxon>
        <taxon>Parasitiformes</taxon>
        <taxon>Ixodida</taxon>
        <taxon>Ixodoidea</taxon>
        <taxon>Ixodidae</taxon>
        <taxon>Rhipicephalinae</taxon>
        <taxon>Dermacentor</taxon>
    </lineage>
</organism>
<keyword evidence="2" id="KW-1185">Reference proteome</keyword>
<gene>
    <name evidence="1" type="ORF">HPB49_018149</name>
</gene>
<comment type="caution">
    <text evidence="1">The sequence shown here is derived from an EMBL/GenBank/DDBJ whole genome shotgun (WGS) entry which is preliminary data.</text>
</comment>
<evidence type="ECO:0000313" key="2">
    <source>
        <dbReference type="Proteomes" id="UP000821865"/>
    </source>
</evidence>
<evidence type="ECO:0000313" key="1">
    <source>
        <dbReference type="EMBL" id="KAH7980673.1"/>
    </source>
</evidence>
<accession>A0ACB8E233</accession>
<dbReference type="EMBL" id="CM023470">
    <property type="protein sequence ID" value="KAH7980673.1"/>
    <property type="molecule type" value="Genomic_DNA"/>
</dbReference>
<name>A0ACB8E233_DERSI</name>
<dbReference type="Proteomes" id="UP000821865">
    <property type="component" value="Chromosome 1"/>
</dbReference>